<evidence type="ECO:0000256" key="1">
    <source>
        <dbReference type="ARBA" id="ARBA00004141"/>
    </source>
</evidence>
<feature type="region of interest" description="Disordered" evidence="9">
    <location>
        <begin position="230"/>
        <end position="251"/>
    </location>
</feature>
<keyword evidence="6 8" id="KW-0534">Nitrate assimilation</keyword>
<proteinExistence type="inferred from homology"/>
<comment type="caution">
    <text evidence="8">Lacks conserved residue(s) required for the propagation of feature annotation.</text>
</comment>
<evidence type="ECO:0000259" key="10">
    <source>
        <dbReference type="PROSITE" id="PS50850"/>
    </source>
</evidence>
<comment type="subcellular location">
    <subcellularLocation>
        <location evidence="8">Cell membrane</location>
        <topology evidence="8">Multi-pass membrane protein</topology>
    </subcellularLocation>
    <subcellularLocation>
        <location evidence="1">Membrane</location>
        <topology evidence="1">Multi-pass membrane protein</topology>
    </subcellularLocation>
</comment>
<feature type="transmembrane region" description="Helical" evidence="8">
    <location>
        <begin position="409"/>
        <end position="434"/>
    </location>
</feature>
<dbReference type="GO" id="GO:0015112">
    <property type="term" value="F:nitrate transmembrane transporter activity"/>
    <property type="evidence" value="ECO:0007669"/>
    <property type="project" value="UniProtKB-UniRule"/>
</dbReference>
<dbReference type="PROSITE" id="PS50850">
    <property type="entry name" value="MFS"/>
    <property type="match status" value="1"/>
</dbReference>
<dbReference type="PhylomeDB" id="A0A060T893"/>
<feature type="domain" description="Major facilitator superfamily (MFS) profile" evidence="10">
    <location>
        <begin position="37"/>
        <end position="503"/>
    </location>
</feature>
<feature type="transmembrane region" description="Helical" evidence="8">
    <location>
        <begin position="480"/>
        <end position="501"/>
    </location>
</feature>
<feature type="transmembrane region" description="Helical" evidence="8">
    <location>
        <begin position="446"/>
        <end position="468"/>
    </location>
</feature>
<evidence type="ECO:0000256" key="4">
    <source>
        <dbReference type="ARBA" id="ARBA00022692"/>
    </source>
</evidence>
<keyword evidence="5 8" id="KW-1133">Transmembrane helix</keyword>
<dbReference type="GO" id="GO:0015113">
    <property type="term" value="F:nitrite transmembrane transporter activity"/>
    <property type="evidence" value="ECO:0007669"/>
    <property type="project" value="InterPro"/>
</dbReference>
<keyword evidence="4 8" id="KW-0812">Transmembrane</keyword>
<keyword evidence="8" id="KW-1003">Cell membrane</keyword>
<dbReference type="NCBIfam" id="TIGR00886">
    <property type="entry name" value="2A0108"/>
    <property type="match status" value="1"/>
</dbReference>
<evidence type="ECO:0000313" key="11">
    <source>
        <dbReference type="EMBL" id="CDP35102.1"/>
    </source>
</evidence>
<reference evidence="11" key="1">
    <citation type="submission" date="2014-02" db="EMBL/GenBank/DDBJ databases">
        <authorList>
            <person name="Genoscope - CEA"/>
        </authorList>
    </citation>
    <scope>NUCLEOTIDE SEQUENCE</scope>
    <source>
        <strain evidence="11">LS3</strain>
    </source>
</reference>
<keyword evidence="3 8" id="KW-0813">Transport</keyword>
<reference evidence="11" key="2">
    <citation type="submission" date="2014-06" db="EMBL/GenBank/DDBJ databases">
        <title>The complete genome of Blastobotrys (Arxula) adeninivorans LS3 - a yeast of biotechnological interest.</title>
        <authorList>
            <person name="Kunze G."/>
            <person name="Gaillardin C."/>
            <person name="Czernicka M."/>
            <person name="Durrens P."/>
            <person name="Martin T."/>
            <person name="Boer E."/>
            <person name="Gabaldon T."/>
            <person name="Cruz J."/>
            <person name="Talla E."/>
            <person name="Marck C."/>
            <person name="Goffeau A."/>
            <person name="Barbe V."/>
            <person name="Baret P."/>
            <person name="Baronian K."/>
            <person name="Beier S."/>
            <person name="Bleykasten C."/>
            <person name="Bode R."/>
            <person name="Casaregola S."/>
            <person name="Despons L."/>
            <person name="Fairhead C."/>
            <person name="Giersberg M."/>
            <person name="Gierski P."/>
            <person name="Hahnel U."/>
            <person name="Hartmann A."/>
            <person name="Jankowska D."/>
            <person name="Jubin C."/>
            <person name="Jung P."/>
            <person name="Lafontaine I."/>
            <person name="Leh-Louis V."/>
            <person name="Lemaire M."/>
            <person name="Marcet-Houben M."/>
            <person name="Mascher M."/>
            <person name="Morel G."/>
            <person name="Richard G.-F."/>
            <person name="Riechen J."/>
            <person name="Sacerdot C."/>
            <person name="Sarkar A."/>
            <person name="Savel G."/>
            <person name="Schacherer J."/>
            <person name="Sherman D."/>
            <person name="Straub M.-L."/>
            <person name="Stein N."/>
            <person name="Thierry A."/>
            <person name="Trautwein-Schult A."/>
            <person name="Westhof E."/>
            <person name="Worch S."/>
            <person name="Dujon B."/>
            <person name="Souciet J.-L."/>
            <person name="Wincker P."/>
            <person name="Scholz U."/>
            <person name="Neuveglise N."/>
        </authorList>
    </citation>
    <scope>NUCLEOTIDE SEQUENCE</scope>
    <source>
        <strain evidence="11">LS3</strain>
    </source>
</reference>
<dbReference type="InterPro" id="IPR044772">
    <property type="entry name" value="NO3_transporter"/>
</dbReference>
<feature type="transmembrane region" description="Helical" evidence="8">
    <location>
        <begin position="128"/>
        <end position="148"/>
    </location>
</feature>
<dbReference type="PANTHER" id="PTHR23515">
    <property type="entry name" value="HIGH-AFFINITY NITRATE TRANSPORTER 2.3"/>
    <property type="match status" value="1"/>
</dbReference>
<protein>
    <recommendedName>
        <fullName evidence="8">Nitrate/nitrite transporter</fullName>
    </recommendedName>
</protein>
<dbReference type="InterPro" id="IPR004737">
    <property type="entry name" value="NO3_transporter_NarK/NarU-like"/>
</dbReference>
<gene>
    <name evidence="11" type="ORF">GNLVRS02_ARAD1C27632g</name>
</gene>
<feature type="transmembrane region" description="Helical" evidence="8">
    <location>
        <begin position="102"/>
        <end position="121"/>
    </location>
</feature>
<keyword evidence="7 8" id="KW-0472">Membrane</keyword>
<dbReference type="InterPro" id="IPR036259">
    <property type="entry name" value="MFS_trans_sf"/>
</dbReference>
<organism evidence="11">
    <name type="scientific">Blastobotrys adeninivorans</name>
    <name type="common">Yeast</name>
    <name type="synonym">Arxula adeninivorans</name>
    <dbReference type="NCBI Taxonomy" id="409370"/>
    <lineage>
        <taxon>Eukaryota</taxon>
        <taxon>Fungi</taxon>
        <taxon>Dikarya</taxon>
        <taxon>Ascomycota</taxon>
        <taxon>Saccharomycotina</taxon>
        <taxon>Dipodascomycetes</taxon>
        <taxon>Dipodascales</taxon>
        <taxon>Trichomonascaceae</taxon>
        <taxon>Blastobotrys</taxon>
    </lineage>
</organism>
<feature type="transmembrane region" description="Helical" evidence="8">
    <location>
        <begin position="38"/>
        <end position="55"/>
    </location>
</feature>
<dbReference type="SUPFAM" id="SSF103473">
    <property type="entry name" value="MFS general substrate transporter"/>
    <property type="match status" value="1"/>
</dbReference>
<evidence type="ECO:0000256" key="3">
    <source>
        <dbReference type="ARBA" id="ARBA00022448"/>
    </source>
</evidence>
<feature type="transmembrane region" description="Helical" evidence="8">
    <location>
        <begin position="196"/>
        <end position="219"/>
    </location>
</feature>
<dbReference type="CDD" id="cd17341">
    <property type="entry name" value="MFS_NRT2_like"/>
    <property type="match status" value="1"/>
</dbReference>
<dbReference type="Pfam" id="PF07690">
    <property type="entry name" value="MFS_1"/>
    <property type="match status" value="1"/>
</dbReference>
<dbReference type="Gene3D" id="1.20.1250.20">
    <property type="entry name" value="MFS general substrate transporter like domains"/>
    <property type="match status" value="2"/>
</dbReference>
<evidence type="ECO:0000256" key="5">
    <source>
        <dbReference type="ARBA" id="ARBA00022989"/>
    </source>
</evidence>
<dbReference type="GO" id="GO:0042128">
    <property type="term" value="P:nitrate assimilation"/>
    <property type="evidence" value="ECO:0007669"/>
    <property type="project" value="UniProtKB-UniRule"/>
</dbReference>
<dbReference type="InterPro" id="IPR020846">
    <property type="entry name" value="MFS_dom"/>
</dbReference>
<dbReference type="GO" id="GO:0005886">
    <property type="term" value="C:plasma membrane"/>
    <property type="evidence" value="ECO:0007669"/>
    <property type="project" value="UniProtKB-SubCell"/>
</dbReference>
<evidence type="ECO:0000256" key="9">
    <source>
        <dbReference type="SAM" id="MobiDB-lite"/>
    </source>
</evidence>
<name>A0A060T893_BLAAD</name>
<evidence type="ECO:0000256" key="8">
    <source>
        <dbReference type="RuleBase" id="RU366033"/>
    </source>
</evidence>
<evidence type="ECO:0000256" key="7">
    <source>
        <dbReference type="ARBA" id="ARBA00023136"/>
    </source>
</evidence>
<dbReference type="InterPro" id="IPR011701">
    <property type="entry name" value="MFS"/>
</dbReference>
<comment type="similarity">
    <text evidence="2 8">Belongs to the major facilitator superfamily. Nitrate/nitrite porter (TC 2.A.1.8) family.</text>
</comment>
<feature type="transmembrane region" description="Helical" evidence="8">
    <location>
        <begin position="385"/>
        <end position="403"/>
    </location>
</feature>
<evidence type="ECO:0000256" key="6">
    <source>
        <dbReference type="ARBA" id="ARBA00023063"/>
    </source>
</evidence>
<accession>A0A060T893</accession>
<dbReference type="AlphaFoldDB" id="A0A060T893"/>
<sequence>MKLSGLSTLWKAPKLNPETRKALTLPVLRPWDRYGRNFHMAWLGFFVAYLSWFAFPPLQASIKKDLNLSAKDVSNSNVVGLAATMLGRFTLGPLCDMVGPRYTMVFALLLGAIPTAFVPLVKNKEGLFAIRFFVGLLGGTFVPCQMWATAFFDTSVVGRVNGLTAGWGNAGGGVAYFTMPAVVNDLLDRGFGESRAWRYAFLVCPFVLIIVVAIVMLLFGSDCPEGRWSNRKQIKGAPPAGSGSTTPDVYDTPLRQSLEEKNANSKGLVNVSGIEVEPVDQPVQEIEEFIEKPTWKDLLKVGFHPRTMLTALPYATNIGGELAMESILSAFYLDHAEKLGEHWTQQLAGNWGSMMGLMNIVARPLGGYISDVLYRKYHTTMAKKYWMLLCGLLQGVLLLWIGLDKSIGMPGLIVGLAITSVVMQAGNGACFSLVPHINPHHTGIVAGMTGGFGNVGSIMFSLAFRFSVTSTGATDYQTGIWKISIAMIVLNIACTFIPLGPDDFSGKLRRRFMN</sequence>
<dbReference type="EMBL" id="HG937693">
    <property type="protein sequence ID" value="CDP35102.1"/>
    <property type="molecule type" value="Genomic_DNA"/>
</dbReference>
<evidence type="ECO:0000256" key="2">
    <source>
        <dbReference type="ARBA" id="ARBA00008432"/>
    </source>
</evidence>